<organism evidence="5 6">
    <name type="scientific">Microvirga aerilata</name>
    <dbReference type="NCBI Taxonomy" id="670292"/>
    <lineage>
        <taxon>Bacteria</taxon>
        <taxon>Pseudomonadati</taxon>
        <taxon>Pseudomonadota</taxon>
        <taxon>Alphaproteobacteria</taxon>
        <taxon>Hyphomicrobiales</taxon>
        <taxon>Methylobacteriaceae</taxon>
        <taxon>Microvirga</taxon>
    </lineage>
</organism>
<reference evidence="5" key="1">
    <citation type="submission" date="2021-01" db="EMBL/GenBank/DDBJ databases">
        <title>Microvirga sp.</title>
        <authorList>
            <person name="Kim M.K."/>
        </authorList>
    </citation>
    <scope>NUCLEOTIDE SEQUENCE</scope>
    <source>
        <strain evidence="5">5420S-16</strain>
    </source>
</reference>
<evidence type="ECO:0000256" key="1">
    <source>
        <dbReference type="ARBA" id="ARBA00023015"/>
    </source>
</evidence>
<sequence length="264" mass="29980">MSQPESLPNSSNLALVRLRALLEEGSFEEGQRLPPERVLATQIGISRQALRRALEVLETEGRIWRHQGKGTFLGPRPVQPHPSLEELTERTNPLEVMDVRLEIEPALARMAALRASNGDVQRLLRLADRVTSSADADSRELWDSALHRTIAEIAGNSLLLAIFEMVDRIRQDKTWLLLRERARSGERQRLIAEQHRRVITAIGQREAHAAEQAMREHLQLVRDGILQTMTSPLSYDGWASSGTTISPEYQERTPIWSVKQRGRR</sequence>
<dbReference type="SMART" id="SM00345">
    <property type="entry name" value="HTH_GNTR"/>
    <property type="match status" value="1"/>
</dbReference>
<dbReference type="InterPro" id="IPR036388">
    <property type="entry name" value="WH-like_DNA-bd_sf"/>
</dbReference>
<gene>
    <name evidence="5" type="ORF">JKG68_10565</name>
</gene>
<dbReference type="Gene3D" id="1.20.120.530">
    <property type="entry name" value="GntR ligand-binding domain-like"/>
    <property type="match status" value="1"/>
</dbReference>
<evidence type="ECO:0000313" key="6">
    <source>
        <dbReference type="Proteomes" id="UP000605848"/>
    </source>
</evidence>
<keyword evidence="3" id="KW-0804">Transcription</keyword>
<accession>A0A936Z829</accession>
<keyword evidence="2" id="KW-0238">DNA-binding</keyword>
<dbReference type="GO" id="GO:0003677">
    <property type="term" value="F:DNA binding"/>
    <property type="evidence" value="ECO:0007669"/>
    <property type="project" value="UniProtKB-KW"/>
</dbReference>
<dbReference type="Gene3D" id="1.10.10.10">
    <property type="entry name" value="Winged helix-like DNA-binding domain superfamily/Winged helix DNA-binding domain"/>
    <property type="match status" value="1"/>
</dbReference>
<name>A0A936Z829_9HYPH</name>
<dbReference type="Pfam" id="PF07729">
    <property type="entry name" value="FCD"/>
    <property type="match status" value="1"/>
</dbReference>
<dbReference type="InterPro" id="IPR000524">
    <property type="entry name" value="Tscrpt_reg_HTH_GntR"/>
</dbReference>
<dbReference type="GO" id="GO:0003700">
    <property type="term" value="F:DNA-binding transcription factor activity"/>
    <property type="evidence" value="ECO:0007669"/>
    <property type="project" value="InterPro"/>
</dbReference>
<dbReference type="SUPFAM" id="SSF48008">
    <property type="entry name" value="GntR ligand-binding domain-like"/>
    <property type="match status" value="1"/>
</dbReference>
<dbReference type="InterPro" id="IPR036390">
    <property type="entry name" value="WH_DNA-bd_sf"/>
</dbReference>
<dbReference type="PANTHER" id="PTHR43537:SF5">
    <property type="entry name" value="UXU OPERON TRANSCRIPTIONAL REGULATOR"/>
    <property type="match status" value="1"/>
</dbReference>
<dbReference type="PANTHER" id="PTHR43537">
    <property type="entry name" value="TRANSCRIPTIONAL REGULATOR, GNTR FAMILY"/>
    <property type="match status" value="1"/>
</dbReference>
<evidence type="ECO:0000256" key="2">
    <source>
        <dbReference type="ARBA" id="ARBA00023125"/>
    </source>
</evidence>
<dbReference type="SUPFAM" id="SSF46785">
    <property type="entry name" value="Winged helix' DNA-binding domain"/>
    <property type="match status" value="1"/>
</dbReference>
<proteinExistence type="predicted"/>
<dbReference type="CDD" id="cd07377">
    <property type="entry name" value="WHTH_GntR"/>
    <property type="match status" value="1"/>
</dbReference>
<dbReference type="InterPro" id="IPR011711">
    <property type="entry name" value="GntR_C"/>
</dbReference>
<dbReference type="SMART" id="SM00895">
    <property type="entry name" value="FCD"/>
    <property type="match status" value="1"/>
</dbReference>
<dbReference type="AlphaFoldDB" id="A0A936Z829"/>
<dbReference type="RefSeq" id="WP_202059073.1">
    <property type="nucleotide sequence ID" value="NZ_JAEQMY010000012.1"/>
</dbReference>
<keyword evidence="6" id="KW-1185">Reference proteome</keyword>
<dbReference type="Proteomes" id="UP000605848">
    <property type="component" value="Unassembled WGS sequence"/>
</dbReference>
<evidence type="ECO:0000256" key="3">
    <source>
        <dbReference type="ARBA" id="ARBA00023163"/>
    </source>
</evidence>
<protein>
    <submittedName>
        <fullName evidence="5">FadR family transcriptional regulator</fullName>
    </submittedName>
</protein>
<dbReference type="PRINTS" id="PR00035">
    <property type="entry name" value="HTHGNTR"/>
</dbReference>
<dbReference type="Pfam" id="PF00392">
    <property type="entry name" value="GntR"/>
    <property type="match status" value="1"/>
</dbReference>
<dbReference type="EMBL" id="JAEQMY010000012">
    <property type="protein sequence ID" value="MBL0404411.1"/>
    <property type="molecule type" value="Genomic_DNA"/>
</dbReference>
<keyword evidence="1" id="KW-0805">Transcription regulation</keyword>
<dbReference type="InterPro" id="IPR008920">
    <property type="entry name" value="TF_FadR/GntR_C"/>
</dbReference>
<evidence type="ECO:0000259" key="4">
    <source>
        <dbReference type="PROSITE" id="PS50949"/>
    </source>
</evidence>
<evidence type="ECO:0000313" key="5">
    <source>
        <dbReference type="EMBL" id="MBL0404411.1"/>
    </source>
</evidence>
<dbReference type="PROSITE" id="PS50949">
    <property type="entry name" value="HTH_GNTR"/>
    <property type="match status" value="1"/>
</dbReference>
<feature type="domain" description="HTH gntR-type" evidence="4">
    <location>
        <begin position="8"/>
        <end position="76"/>
    </location>
</feature>
<comment type="caution">
    <text evidence="5">The sequence shown here is derived from an EMBL/GenBank/DDBJ whole genome shotgun (WGS) entry which is preliminary data.</text>
</comment>